<dbReference type="AlphaFoldDB" id="A0A9Q1JXS2"/>
<gene>
    <name evidence="1" type="ORF">Cgig2_015451</name>
</gene>
<comment type="caution">
    <text evidence="1">The sequence shown here is derived from an EMBL/GenBank/DDBJ whole genome shotgun (WGS) entry which is preliminary data.</text>
</comment>
<accession>A0A9Q1JXS2</accession>
<sequence length="155" mass="18296">MCLKVDNASSNDIGVDMFKSPLKLLYDRGNLHVRCSYILDMVVEDDLKDIDKVIFKSEINTKKEMENDNGIRKFAKFEKYWPILTLIPFRAILDLPYKFQFSKWTYTRIYKYNHEIEPSLLIDNLFALLTEYVKSSILVSLFQSLTYLAQFNLIT</sequence>
<reference evidence="1" key="1">
    <citation type="submission" date="2022-04" db="EMBL/GenBank/DDBJ databases">
        <title>Carnegiea gigantea Genome sequencing and assembly v2.</title>
        <authorList>
            <person name="Copetti D."/>
            <person name="Sanderson M.J."/>
            <person name="Burquez A."/>
            <person name="Wojciechowski M.F."/>
        </authorList>
    </citation>
    <scope>NUCLEOTIDE SEQUENCE</scope>
    <source>
        <strain evidence="1">SGP5-SGP5p</strain>
        <tissue evidence="1">Aerial part</tissue>
    </source>
</reference>
<dbReference type="EMBL" id="JAKOGI010000565">
    <property type="protein sequence ID" value="KAJ8433024.1"/>
    <property type="molecule type" value="Genomic_DNA"/>
</dbReference>
<name>A0A9Q1JXS2_9CARY</name>
<dbReference type="Proteomes" id="UP001153076">
    <property type="component" value="Unassembled WGS sequence"/>
</dbReference>
<organism evidence="1 2">
    <name type="scientific">Carnegiea gigantea</name>
    <dbReference type="NCBI Taxonomy" id="171969"/>
    <lineage>
        <taxon>Eukaryota</taxon>
        <taxon>Viridiplantae</taxon>
        <taxon>Streptophyta</taxon>
        <taxon>Embryophyta</taxon>
        <taxon>Tracheophyta</taxon>
        <taxon>Spermatophyta</taxon>
        <taxon>Magnoliopsida</taxon>
        <taxon>eudicotyledons</taxon>
        <taxon>Gunneridae</taxon>
        <taxon>Pentapetalae</taxon>
        <taxon>Caryophyllales</taxon>
        <taxon>Cactineae</taxon>
        <taxon>Cactaceae</taxon>
        <taxon>Cactoideae</taxon>
        <taxon>Echinocereeae</taxon>
        <taxon>Carnegiea</taxon>
    </lineage>
</organism>
<protein>
    <submittedName>
        <fullName evidence="1">Uncharacterized protein</fullName>
    </submittedName>
</protein>
<evidence type="ECO:0000313" key="1">
    <source>
        <dbReference type="EMBL" id="KAJ8433024.1"/>
    </source>
</evidence>
<proteinExistence type="predicted"/>
<keyword evidence="2" id="KW-1185">Reference proteome</keyword>
<evidence type="ECO:0000313" key="2">
    <source>
        <dbReference type="Proteomes" id="UP001153076"/>
    </source>
</evidence>